<dbReference type="eggNOG" id="ENOG502QWVE">
    <property type="taxonomic scope" value="Eukaryota"/>
</dbReference>
<dbReference type="Proteomes" id="UP000031512">
    <property type="component" value="Chromosome 3"/>
</dbReference>
<keyword evidence="3" id="KW-1185">Reference proteome</keyword>
<feature type="chain" id="PRO_5003939461" evidence="1">
    <location>
        <begin position="20"/>
        <end position="231"/>
    </location>
</feature>
<evidence type="ECO:0000256" key="1">
    <source>
        <dbReference type="SAM" id="SignalP"/>
    </source>
</evidence>
<proteinExistence type="predicted"/>
<accession>L0B0R4</accession>
<dbReference type="GeneID" id="15806393"/>
<reference evidence="2 3" key="1">
    <citation type="journal article" date="2012" name="BMC Genomics">
        <title>Comparative genomic analysis and phylogenetic position of Theileria equi.</title>
        <authorList>
            <person name="Kappmeyer L.S."/>
            <person name="Thiagarajan M."/>
            <person name="Herndon D.R."/>
            <person name="Ramsay J.D."/>
            <person name="Caler E."/>
            <person name="Djikeng A."/>
            <person name="Gillespie J.J."/>
            <person name="Lau A.O."/>
            <person name="Roalson E.H."/>
            <person name="Silva J.C."/>
            <person name="Silva M.G."/>
            <person name="Suarez C.E."/>
            <person name="Ueti M.W."/>
            <person name="Nene V.M."/>
            <person name="Mealey R.H."/>
            <person name="Knowles D.P."/>
            <person name="Brayton K.A."/>
        </authorList>
    </citation>
    <scope>NUCLEOTIDE SEQUENCE [LARGE SCALE GENOMIC DNA]</scope>
    <source>
        <strain evidence="2 3">WA</strain>
    </source>
</reference>
<dbReference type="VEuPathDB" id="PiroplasmaDB:BEWA_002580"/>
<dbReference type="AlphaFoldDB" id="L0B0R4"/>
<feature type="signal peptide" evidence="1">
    <location>
        <begin position="1"/>
        <end position="19"/>
    </location>
</feature>
<name>L0B0R4_THEEQ</name>
<dbReference type="EMBL" id="CP001670">
    <property type="protein sequence ID" value="AFZ80851.1"/>
    <property type="molecule type" value="Genomic_DNA"/>
</dbReference>
<organism evidence="2 3">
    <name type="scientific">Theileria equi strain WA</name>
    <dbReference type="NCBI Taxonomy" id="1537102"/>
    <lineage>
        <taxon>Eukaryota</taxon>
        <taxon>Sar</taxon>
        <taxon>Alveolata</taxon>
        <taxon>Apicomplexa</taxon>
        <taxon>Aconoidasida</taxon>
        <taxon>Piroplasmida</taxon>
        <taxon>Theileriidae</taxon>
        <taxon>Theileria</taxon>
    </lineage>
</organism>
<evidence type="ECO:0000313" key="3">
    <source>
        <dbReference type="Proteomes" id="UP000031512"/>
    </source>
</evidence>
<evidence type="ECO:0000313" key="2">
    <source>
        <dbReference type="EMBL" id="AFZ80851.1"/>
    </source>
</evidence>
<keyword evidence="1" id="KW-0732">Signal</keyword>
<protein>
    <submittedName>
        <fullName evidence="2">Signal peptide-containing protein</fullName>
    </submittedName>
</protein>
<gene>
    <name evidence="2" type="ORF">BEWA_002580</name>
</gene>
<sequence>MKTGTSLLILFLYILYNESFKALGLSLGRCTTQPSYKQSMIAGLKGNVEATKSCLGNACKSLVREVKDHPLSACLVGFSLCASGVQWSNLVDLKGHKASKCPLDISEDLRNILVLPESTAIGAVLVPLMYSLLRQLEEAEGTRKALRRVTVDFVALSVFRKLIGENLDTFAFIRSLHALTSIPPKGEDVLHSYYRWTIAIELLSEYLIFSEKEFSLTATAILAGIVSRSLE</sequence>
<dbReference type="KEGG" id="beq:BEWA_002580"/>
<dbReference type="RefSeq" id="XP_004830517.1">
    <property type="nucleotide sequence ID" value="XM_004830460.1"/>
</dbReference>